<protein>
    <submittedName>
        <fullName evidence="2">Uncharacterized protein</fullName>
    </submittedName>
</protein>
<feature type="region of interest" description="Disordered" evidence="1">
    <location>
        <begin position="52"/>
        <end position="77"/>
    </location>
</feature>
<dbReference type="Proteomes" id="UP000479710">
    <property type="component" value="Unassembled WGS sequence"/>
</dbReference>
<evidence type="ECO:0000256" key="1">
    <source>
        <dbReference type="SAM" id="MobiDB-lite"/>
    </source>
</evidence>
<reference evidence="2 3" key="1">
    <citation type="submission" date="2019-11" db="EMBL/GenBank/DDBJ databases">
        <title>Whole genome sequence of Oryza granulata.</title>
        <authorList>
            <person name="Li W."/>
        </authorList>
    </citation>
    <scope>NUCLEOTIDE SEQUENCE [LARGE SCALE GENOMIC DNA]</scope>
    <source>
        <strain evidence="3">cv. Menghai</strain>
        <tissue evidence="2">Leaf</tissue>
    </source>
</reference>
<comment type="caution">
    <text evidence="2">The sequence shown here is derived from an EMBL/GenBank/DDBJ whole genome shotgun (WGS) entry which is preliminary data.</text>
</comment>
<keyword evidence="3" id="KW-1185">Reference proteome</keyword>
<organism evidence="2 3">
    <name type="scientific">Oryza meyeriana var. granulata</name>
    <dbReference type="NCBI Taxonomy" id="110450"/>
    <lineage>
        <taxon>Eukaryota</taxon>
        <taxon>Viridiplantae</taxon>
        <taxon>Streptophyta</taxon>
        <taxon>Embryophyta</taxon>
        <taxon>Tracheophyta</taxon>
        <taxon>Spermatophyta</taxon>
        <taxon>Magnoliopsida</taxon>
        <taxon>Liliopsida</taxon>
        <taxon>Poales</taxon>
        <taxon>Poaceae</taxon>
        <taxon>BOP clade</taxon>
        <taxon>Oryzoideae</taxon>
        <taxon>Oryzeae</taxon>
        <taxon>Oryzinae</taxon>
        <taxon>Oryza</taxon>
        <taxon>Oryza meyeriana</taxon>
    </lineage>
</organism>
<feature type="region of interest" description="Disordered" evidence="1">
    <location>
        <begin position="20"/>
        <end position="40"/>
    </location>
</feature>
<proteinExistence type="predicted"/>
<evidence type="ECO:0000313" key="2">
    <source>
        <dbReference type="EMBL" id="KAF0936062.1"/>
    </source>
</evidence>
<sequence>MHCGSVLVGATRGGFGVVATHQRRRQRQATTPGGGRDGLKVARWIGDGAATRVTRQRTARRERATVGATTAGAETTV</sequence>
<dbReference type="AlphaFoldDB" id="A0A6G1FGZ6"/>
<name>A0A6G1FGZ6_9ORYZ</name>
<feature type="compositionally biased region" description="Low complexity" evidence="1">
    <location>
        <begin position="65"/>
        <end position="77"/>
    </location>
</feature>
<dbReference type="EMBL" id="SPHZ02000001">
    <property type="protein sequence ID" value="KAF0936062.1"/>
    <property type="molecule type" value="Genomic_DNA"/>
</dbReference>
<gene>
    <name evidence="2" type="ORF">E2562_038520</name>
</gene>
<accession>A0A6G1FGZ6</accession>
<evidence type="ECO:0000313" key="3">
    <source>
        <dbReference type="Proteomes" id="UP000479710"/>
    </source>
</evidence>